<name>A0A852ZHE2_9ACTN</name>
<dbReference type="InterPro" id="IPR055568">
    <property type="entry name" value="DUF7144"/>
</dbReference>
<evidence type="ECO:0000313" key="5">
    <source>
        <dbReference type="Proteomes" id="UP000579605"/>
    </source>
</evidence>
<keyword evidence="2" id="KW-0472">Membrane</keyword>
<protein>
    <recommendedName>
        <fullName evidence="3">DUF7144 domain-containing protein</fullName>
    </recommendedName>
</protein>
<keyword evidence="2" id="KW-1133">Transmembrane helix</keyword>
<evidence type="ECO:0000256" key="2">
    <source>
        <dbReference type="SAM" id="Phobius"/>
    </source>
</evidence>
<feature type="compositionally biased region" description="Basic and acidic residues" evidence="1">
    <location>
        <begin position="41"/>
        <end position="52"/>
    </location>
</feature>
<feature type="compositionally biased region" description="Basic and acidic residues" evidence="1">
    <location>
        <begin position="71"/>
        <end position="81"/>
    </location>
</feature>
<feature type="region of interest" description="Disordered" evidence="1">
    <location>
        <begin position="1"/>
        <end position="87"/>
    </location>
</feature>
<reference evidence="4 5" key="1">
    <citation type="submission" date="2020-07" db="EMBL/GenBank/DDBJ databases">
        <title>Sequencing the genomes of 1000 actinobacteria strains.</title>
        <authorList>
            <person name="Klenk H.-P."/>
        </authorList>
    </citation>
    <scope>NUCLEOTIDE SEQUENCE [LARGE SCALE GENOMIC DNA]</scope>
    <source>
        <strain evidence="4 5">DSM 18448</strain>
    </source>
</reference>
<feature type="transmembrane region" description="Helical" evidence="2">
    <location>
        <begin position="97"/>
        <end position="121"/>
    </location>
</feature>
<dbReference type="EMBL" id="JACBZH010000001">
    <property type="protein sequence ID" value="NYH89019.1"/>
    <property type="molecule type" value="Genomic_DNA"/>
</dbReference>
<evidence type="ECO:0000313" key="4">
    <source>
        <dbReference type="EMBL" id="NYH89019.1"/>
    </source>
</evidence>
<evidence type="ECO:0000259" key="3">
    <source>
        <dbReference type="Pfam" id="PF23636"/>
    </source>
</evidence>
<feature type="transmembrane region" description="Helical" evidence="2">
    <location>
        <begin position="169"/>
        <end position="185"/>
    </location>
</feature>
<feature type="transmembrane region" description="Helical" evidence="2">
    <location>
        <begin position="141"/>
        <end position="162"/>
    </location>
</feature>
<feature type="domain" description="DUF7144" evidence="3">
    <location>
        <begin position="97"/>
        <end position="212"/>
    </location>
</feature>
<sequence length="219" mass="23254">MTEHGDMGTPAQEGRQRAQQAQGQAEQTRDQAQGQAQQARDTGRDTGRDMGRDTGQTKQAEAQATVPKARRSAEAEAEARGGRPSTMPAAAGGGVGWMVYAGAVLIVAGCLQAIWGFTSLFKTTYFLVASSGLIIPWGYTAWGWFHIGLAALLVVTGLAILAGQTWARYAGIVIASVSLLANFLSLAAFPIWSAIMIAVDILVIYALTVHGREIAMMRD</sequence>
<feature type="compositionally biased region" description="Low complexity" evidence="1">
    <location>
        <begin position="11"/>
        <end position="40"/>
    </location>
</feature>
<dbReference type="RefSeq" id="WP_179786825.1">
    <property type="nucleotide sequence ID" value="NZ_BAAARR010000003.1"/>
</dbReference>
<dbReference type="Pfam" id="PF23636">
    <property type="entry name" value="DUF7144"/>
    <property type="match status" value="1"/>
</dbReference>
<dbReference type="Proteomes" id="UP000579605">
    <property type="component" value="Unassembled WGS sequence"/>
</dbReference>
<evidence type="ECO:0000256" key="1">
    <source>
        <dbReference type="SAM" id="MobiDB-lite"/>
    </source>
</evidence>
<feature type="transmembrane region" description="Helical" evidence="2">
    <location>
        <begin position="191"/>
        <end position="209"/>
    </location>
</feature>
<keyword evidence="5" id="KW-1185">Reference proteome</keyword>
<organism evidence="4 5">
    <name type="scientific">Actinopolymorpha rutila</name>
    <dbReference type="NCBI Taxonomy" id="446787"/>
    <lineage>
        <taxon>Bacteria</taxon>
        <taxon>Bacillati</taxon>
        <taxon>Actinomycetota</taxon>
        <taxon>Actinomycetes</taxon>
        <taxon>Propionibacteriales</taxon>
        <taxon>Actinopolymorphaceae</taxon>
        <taxon>Actinopolymorpha</taxon>
    </lineage>
</organism>
<comment type="caution">
    <text evidence="4">The sequence shown here is derived from an EMBL/GenBank/DDBJ whole genome shotgun (WGS) entry which is preliminary data.</text>
</comment>
<accession>A0A852ZHE2</accession>
<proteinExistence type="predicted"/>
<dbReference type="AlphaFoldDB" id="A0A852ZHE2"/>
<keyword evidence="2" id="KW-0812">Transmembrane</keyword>
<gene>
    <name evidence="4" type="ORF">F4554_001657</name>
</gene>